<dbReference type="InterPro" id="IPR011635">
    <property type="entry name" value="CARDB"/>
</dbReference>
<dbReference type="Gene3D" id="2.60.40.10">
    <property type="entry name" value="Immunoglobulins"/>
    <property type="match status" value="3"/>
</dbReference>
<sequence length="693" mass="73141">MLRKILSIAGLIAAAMLLSGCPGLLTSSLNSDLVISLGRFRPEENGGLVSAVGGEMHIPVQISDLSGNEVTGPFDVSFTLSGDADLSTDGDNIDAGSASITDGTVQNVSLDVPAAVVAGGYTLFASFSAAEGDPAVEIGDELLNIGSVGINFLATNEADLEIQFVDPQSIFRNAGSTFNLSYRVSNTGGKAISSGTDILTDFEIDIDGTPTEFGSNTITLENDLFPTDYVTATAEISMPTLTQMAADASVDEADLTIWNGTLTGTIDPDDSIPEIAEGGTDTFSVSSGNRKPELSVSSIDLPDTAKVGGPVEFAVTITNSGTSLAAAGSYGLLLFHDVNSNADYDVGTDTEIDTISSTAAVPYDLTGGNDEVIYFASDFSVENYPASITEGGQEIGVVITGDLDEYNTGNNSSSASITFIDSLVDLEILRITSSLSSFIDEGTGGTIPLDLKIINSGEETVTTDFDIEFFASDDGFLNVADTNLGTIEITEDIAAGEILDVPFDGSFPAGEGAGFYTVFAFVDRNAEVAETDEDNNLPDDPDETPVYVVVDDGATSLNANVLVKNPESVSGTNYHTIYFYDSVWTLTNSSSEWQYSPLESDSMAITLTPGQDHGLRFRNNYRNLALAFRLVPDYVFDVANYTMISVPLRDDGFGDNTSTASAVDLSGTNNPFFGLVGIYESEDDEDNYFTFSF</sequence>
<keyword evidence="3" id="KW-1185">Reference proteome</keyword>
<dbReference type="Proteomes" id="UP000018680">
    <property type="component" value="Chromosome"/>
</dbReference>
<dbReference type="STRING" id="1307761.L21SP2_3258"/>
<dbReference type="Pfam" id="PF07705">
    <property type="entry name" value="CARDB"/>
    <property type="match status" value="1"/>
</dbReference>
<dbReference type="RefSeq" id="WP_024269491.1">
    <property type="nucleotide sequence ID" value="NC_023035.1"/>
</dbReference>
<accession>V5WLU2</accession>
<dbReference type="KEGG" id="slr:L21SP2_3258"/>
<organism evidence="2 3">
    <name type="scientific">Salinispira pacifica</name>
    <dbReference type="NCBI Taxonomy" id="1307761"/>
    <lineage>
        <taxon>Bacteria</taxon>
        <taxon>Pseudomonadati</taxon>
        <taxon>Spirochaetota</taxon>
        <taxon>Spirochaetia</taxon>
        <taxon>Spirochaetales</taxon>
        <taxon>Spirochaetaceae</taxon>
        <taxon>Salinispira</taxon>
    </lineage>
</organism>
<evidence type="ECO:0000313" key="2">
    <source>
        <dbReference type="EMBL" id="AHC16598.1"/>
    </source>
</evidence>
<dbReference type="PATRIC" id="fig|1307761.3.peg.3247"/>
<dbReference type="InterPro" id="IPR013783">
    <property type="entry name" value="Ig-like_fold"/>
</dbReference>
<evidence type="ECO:0000259" key="1">
    <source>
        <dbReference type="Pfam" id="PF07705"/>
    </source>
</evidence>
<feature type="domain" description="CARDB" evidence="1">
    <location>
        <begin position="425"/>
        <end position="536"/>
    </location>
</feature>
<dbReference type="PROSITE" id="PS51257">
    <property type="entry name" value="PROKAR_LIPOPROTEIN"/>
    <property type="match status" value="1"/>
</dbReference>
<name>V5WLU2_9SPIO</name>
<evidence type="ECO:0000313" key="3">
    <source>
        <dbReference type="Proteomes" id="UP000018680"/>
    </source>
</evidence>
<reference evidence="2 3" key="1">
    <citation type="journal article" date="2015" name="Stand. Genomic Sci.">
        <title>Complete genome sequence and description of Salinispira pacifica gen. nov., sp. nov., a novel spirochaete isolated form a hypersaline microbial mat.</title>
        <authorList>
            <person name="Ben Hania W."/>
            <person name="Joseph M."/>
            <person name="Schumann P."/>
            <person name="Bunk B."/>
            <person name="Fiebig A."/>
            <person name="Sproer C."/>
            <person name="Klenk H.P."/>
            <person name="Fardeau M.L."/>
            <person name="Spring S."/>
        </authorList>
    </citation>
    <scope>NUCLEOTIDE SEQUENCE [LARGE SCALE GENOMIC DNA]</scope>
    <source>
        <strain evidence="2 3">L21-RPul-D2</strain>
    </source>
</reference>
<protein>
    <recommendedName>
        <fullName evidence="1">CARDB domain-containing protein</fullName>
    </recommendedName>
</protein>
<proteinExistence type="predicted"/>
<dbReference type="AlphaFoldDB" id="V5WLU2"/>
<dbReference type="HOGENOM" id="CLU_397330_0_0_12"/>
<gene>
    <name evidence="2" type="ORF">L21SP2_3258</name>
</gene>
<dbReference type="EMBL" id="CP006939">
    <property type="protein sequence ID" value="AHC16598.1"/>
    <property type="molecule type" value="Genomic_DNA"/>
</dbReference>